<evidence type="ECO:0000256" key="9">
    <source>
        <dbReference type="SAM" id="Coils"/>
    </source>
</evidence>
<organism evidence="11 12">
    <name type="scientific">Potamilus streckersoni</name>
    <dbReference type="NCBI Taxonomy" id="2493646"/>
    <lineage>
        <taxon>Eukaryota</taxon>
        <taxon>Metazoa</taxon>
        <taxon>Spiralia</taxon>
        <taxon>Lophotrochozoa</taxon>
        <taxon>Mollusca</taxon>
        <taxon>Bivalvia</taxon>
        <taxon>Autobranchia</taxon>
        <taxon>Heteroconchia</taxon>
        <taxon>Palaeoheterodonta</taxon>
        <taxon>Unionida</taxon>
        <taxon>Unionoidea</taxon>
        <taxon>Unionidae</taxon>
        <taxon>Ambleminae</taxon>
        <taxon>Lampsilini</taxon>
        <taxon>Potamilus</taxon>
    </lineage>
</organism>
<dbReference type="GO" id="GO:0005874">
    <property type="term" value="C:microtubule"/>
    <property type="evidence" value="ECO:0007669"/>
    <property type="project" value="UniProtKB-KW"/>
</dbReference>
<evidence type="ECO:0000256" key="2">
    <source>
        <dbReference type="ARBA" id="ARBA00022741"/>
    </source>
</evidence>
<evidence type="ECO:0000313" key="12">
    <source>
        <dbReference type="Proteomes" id="UP001195483"/>
    </source>
</evidence>
<keyword evidence="5 8" id="KW-0505">Motor protein</keyword>
<dbReference type="Proteomes" id="UP001195483">
    <property type="component" value="Unassembled WGS sequence"/>
</dbReference>
<proteinExistence type="inferred from homology"/>
<evidence type="ECO:0000256" key="1">
    <source>
        <dbReference type="ARBA" id="ARBA00004245"/>
    </source>
</evidence>
<feature type="coiled-coil region" evidence="9">
    <location>
        <begin position="742"/>
        <end position="806"/>
    </location>
</feature>
<comment type="subcellular location">
    <subcellularLocation>
        <location evidence="1">Cytoplasm</location>
        <location evidence="1">Cytoskeleton</location>
    </subcellularLocation>
</comment>
<keyword evidence="6" id="KW-0963">Cytoplasm</keyword>
<dbReference type="PANTHER" id="PTHR47968">
    <property type="entry name" value="CENTROMERE PROTEIN E"/>
    <property type="match status" value="1"/>
</dbReference>
<protein>
    <recommendedName>
        <fullName evidence="8">Kinesin-like protein</fullName>
    </recommendedName>
</protein>
<dbReference type="GO" id="GO:0003777">
    <property type="term" value="F:microtubule motor activity"/>
    <property type="evidence" value="ECO:0007669"/>
    <property type="project" value="InterPro"/>
</dbReference>
<evidence type="ECO:0000256" key="8">
    <source>
        <dbReference type="RuleBase" id="RU000394"/>
    </source>
</evidence>
<evidence type="ECO:0000256" key="6">
    <source>
        <dbReference type="ARBA" id="ARBA00023212"/>
    </source>
</evidence>
<dbReference type="Pfam" id="PF00225">
    <property type="entry name" value="Kinesin"/>
    <property type="match status" value="1"/>
</dbReference>
<dbReference type="InterPro" id="IPR027417">
    <property type="entry name" value="P-loop_NTPase"/>
</dbReference>
<comment type="caution">
    <text evidence="7">Lacks conserved residue(s) required for the propagation of feature annotation.</text>
</comment>
<dbReference type="PROSITE" id="PS50067">
    <property type="entry name" value="KINESIN_MOTOR_2"/>
    <property type="match status" value="1"/>
</dbReference>
<dbReference type="InterPro" id="IPR001752">
    <property type="entry name" value="Kinesin_motor_dom"/>
</dbReference>
<dbReference type="AlphaFoldDB" id="A0AAE0T0P8"/>
<dbReference type="GO" id="GO:0008017">
    <property type="term" value="F:microtubule binding"/>
    <property type="evidence" value="ECO:0007669"/>
    <property type="project" value="InterPro"/>
</dbReference>
<gene>
    <name evidence="11" type="ORF">CHS0354_027696</name>
</gene>
<evidence type="ECO:0000259" key="10">
    <source>
        <dbReference type="PROSITE" id="PS50067"/>
    </source>
</evidence>
<dbReference type="GO" id="GO:0005524">
    <property type="term" value="F:ATP binding"/>
    <property type="evidence" value="ECO:0007669"/>
    <property type="project" value="UniProtKB-KW"/>
</dbReference>
<comment type="caution">
    <text evidence="11">The sequence shown here is derived from an EMBL/GenBank/DDBJ whole genome shotgun (WGS) entry which is preliminary data.</text>
</comment>
<evidence type="ECO:0000256" key="5">
    <source>
        <dbReference type="ARBA" id="ARBA00023175"/>
    </source>
</evidence>
<dbReference type="EMBL" id="JAEAOA010001671">
    <property type="protein sequence ID" value="KAK3601554.1"/>
    <property type="molecule type" value="Genomic_DNA"/>
</dbReference>
<dbReference type="SMART" id="SM00129">
    <property type="entry name" value="KISc"/>
    <property type="match status" value="1"/>
</dbReference>
<keyword evidence="8" id="KW-0493">Microtubule</keyword>
<reference evidence="11" key="1">
    <citation type="journal article" date="2021" name="Genome Biol. Evol.">
        <title>A High-Quality Reference Genome for a Parasitic Bivalve with Doubly Uniparental Inheritance (Bivalvia: Unionida).</title>
        <authorList>
            <person name="Smith C.H."/>
        </authorList>
    </citation>
    <scope>NUCLEOTIDE SEQUENCE</scope>
    <source>
        <strain evidence="11">CHS0354</strain>
    </source>
</reference>
<dbReference type="InterPro" id="IPR036961">
    <property type="entry name" value="Kinesin_motor_dom_sf"/>
</dbReference>
<sequence length="841" mass="97710">MADHNVQLVNVIEEVVNESAQVFDVIRKGDMKRHVAETKQNDRSSRSHCILRIIIESRSRHNPDEEAVMVSHLNFVDLAGSEKAAENTGVRFREGCAINKSLLTLGQVIHKLSGDESTTHVSYRDSKLTRILQNALGGNSKTAILCTITPASIEESHSTLKFASRAKTIRNKPHLNEVLSDAAMLKKYQREITRLQNQISEMGNLHEMHMQKEDLEKKLQEKEEAEEKQKNLIEKLRQMVVISKTDISGQEPVPRKKRRMTWCPGKKASTFGPSFAELQPLPEFSPPGSMSMFLEDESFRKPAVMFRPSTLILEEESPEKADILSTTIGTNDTLKELFELQDKYEILLQEHEKLQSEFRTLEEFTRLEKGVQEEEEKNFERKMSVFGSGIIELEEQMEKVIKEREFLKKEVTTLKERLRVLEEKELELPPLSAGSTHQEWLEKFLAEREKHDALVTELKQELNMCKMELELERNQQCNTSVTVKGSDEDNTAVISATIVPEVERDYQLLKDERDYYHNQVEELEEKLREASSIPGSYNETCIGDFMQASKLSETMAELSDAHSKQAELEEMLKESQTEMEDLKISLHTMKMSIERLANENEQLQEANKRLKTELKDIAERHVFENEQIEEANKRLKTEKVSLQNRVDSLEEKVTEELKAEVSRLQEERSIEDVEQKYEIRLSELKETYQRLMLEKEEEQKSLERLIADLKAETFRVEKSRSVEEQKFETRISELEITHQRFISEKEEEHETIMRLNTDLRAEISRLQEGRNVDNTKQKYEIRISELEETQQQLIAVNEELKRSHLQEVEDLCIKINTLKEVTVYISNTTELKQLKTTSKPA</sequence>
<feature type="domain" description="Kinesin motor" evidence="10">
    <location>
        <begin position="1"/>
        <end position="169"/>
    </location>
</feature>
<evidence type="ECO:0000313" key="11">
    <source>
        <dbReference type="EMBL" id="KAK3601554.1"/>
    </source>
</evidence>
<feature type="coiled-coil region" evidence="9">
    <location>
        <begin position="506"/>
        <end position="533"/>
    </location>
</feature>
<feature type="coiled-coil region" evidence="9">
    <location>
        <begin position="558"/>
        <end position="712"/>
    </location>
</feature>
<feature type="coiled-coil region" evidence="9">
    <location>
        <begin position="390"/>
        <end position="475"/>
    </location>
</feature>
<accession>A0AAE0T0P8</accession>
<feature type="coiled-coil region" evidence="9">
    <location>
        <begin position="185"/>
        <end position="242"/>
    </location>
</feature>
<name>A0AAE0T0P8_9BIVA</name>
<dbReference type="InterPro" id="IPR019821">
    <property type="entry name" value="Kinesin_motor_CS"/>
</dbReference>
<reference evidence="11" key="3">
    <citation type="submission" date="2023-05" db="EMBL/GenBank/DDBJ databases">
        <authorList>
            <person name="Smith C.H."/>
        </authorList>
    </citation>
    <scope>NUCLEOTIDE SEQUENCE</scope>
    <source>
        <strain evidence="11">CHS0354</strain>
        <tissue evidence="11">Mantle</tissue>
    </source>
</reference>
<keyword evidence="2 8" id="KW-0547">Nucleotide-binding</keyword>
<reference evidence="11" key="2">
    <citation type="journal article" date="2021" name="Genome Biol. Evol.">
        <title>Developing a high-quality reference genome for a parasitic bivalve with doubly uniparental inheritance (Bivalvia: Unionida).</title>
        <authorList>
            <person name="Smith C.H."/>
        </authorList>
    </citation>
    <scope>NUCLEOTIDE SEQUENCE</scope>
    <source>
        <strain evidence="11">CHS0354</strain>
        <tissue evidence="11">Mantle</tissue>
    </source>
</reference>
<keyword evidence="4 9" id="KW-0175">Coiled coil</keyword>
<keyword evidence="3 8" id="KW-0067">ATP-binding</keyword>
<dbReference type="PRINTS" id="PR00380">
    <property type="entry name" value="KINESINHEAVY"/>
</dbReference>
<dbReference type="Gene3D" id="3.40.850.10">
    <property type="entry name" value="Kinesin motor domain"/>
    <property type="match status" value="1"/>
</dbReference>
<keyword evidence="6" id="KW-0206">Cytoskeleton</keyword>
<dbReference type="PROSITE" id="PS00411">
    <property type="entry name" value="KINESIN_MOTOR_1"/>
    <property type="match status" value="1"/>
</dbReference>
<dbReference type="GO" id="GO:0007018">
    <property type="term" value="P:microtubule-based movement"/>
    <property type="evidence" value="ECO:0007669"/>
    <property type="project" value="InterPro"/>
</dbReference>
<dbReference type="GO" id="GO:0000278">
    <property type="term" value="P:mitotic cell cycle"/>
    <property type="evidence" value="ECO:0007669"/>
    <property type="project" value="TreeGrafter"/>
</dbReference>
<evidence type="ECO:0000256" key="7">
    <source>
        <dbReference type="PROSITE-ProRule" id="PRU00283"/>
    </source>
</evidence>
<dbReference type="PANTHER" id="PTHR47968:SF75">
    <property type="entry name" value="CENTROMERE-ASSOCIATED PROTEIN E"/>
    <property type="match status" value="1"/>
</dbReference>
<evidence type="ECO:0000256" key="3">
    <source>
        <dbReference type="ARBA" id="ARBA00022840"/>
    </source>
</evidence>
<dbReference type="Gene3D" id="1.20.5.340">
    <property type="match status" value="1"/>
</dbReference>
<dbReference type="SUPFAM" id="SSF52540">
    <property type="entry name" value="P-loop containing nucleoside triphosphate hydrolases"/>
    <property type="match status" value="1"/>
</dbReference>
<comment type="similarity">
    <text evidence="7 8">Belongs to the TRAFAC class myosin-kinesin ATPase superfamily. Kinesin family.</text>
</comment>
<evidence type="ECO:0000256" key="4">
    <source>
        <dbReference type="ARBA" id="ARBA00023054"/>
    </source>
</evidence>
<keyword evidence="12" id="KW-1185">Reference proteome</keyword>
<dbReference type="InterPro" id="IPR027640">
    <property type="entry name" value="Kinesin-like_fam"/>
</dbReference>